<organism evidence="1 2">
    <name type="scientific">Lymnaea stagnalis</name>
    <name type="common">Great pond snail</name>
    <name type="synonym">Helix stagnalis</name>
    <dbReference type="NCBI Taxonomy" id="6523"/>
    <lineage>
        <taxon>Eukaryota</taxon>
        <taxon>Metazoa</taxon>
        <taxon>Spiralia</taxon>
        <taxon>Lophotrochozoa</taxon>
        <taxon>Mollusca</taxon>
        <taxon>Gastropoda</taxon>
        <taxon>Heterobranchia</taxon>
        <taxon>Euthyneura</taxon>
        <taxon>Panpulmonata</taxon>
        <taxon>Hygrophila</taxon>
        <taxon>Lymnaeoidea</taxon>
        <taxon>Lymnaeidae</taxon>
        <taxon>Lymnaea</taxon>
    </lineage>
</organism>
<sequence>MNLHSQESPNNNNLKKISIQSHISTASGETPGGKSQDSAAVKRGVTFKAGLIADKKHVAFCGPLLSIEEIKGSREKLTDIIFCKFYMGCHTEALGLPAERGYTQHNEEKLSEALQSCLTKYNKGTSQRIDLVFFKEAVHHAARLSRVLVSYIL</sequence>
<reference evidence="1 2" key="1">
    <citation type="submission" date="2024-04" db="EMBL/GenBank/DDBJ databases">
        <authorList>
            <consortium name="Genoscope - CEA"/>
            <person name="William W."/>
        </authorList>
    </citation>
    <scope>NUCLEOTIDE SEQUENCE [LARGE SCALE GENOMIC DNA]</scope>
</reference>
<protein>
    <submittedName>
        <fullName evidence="1">Uncharacterized protein</fullName>
    </submittedName>
</protein>
<gene>
    <name evidence="1" type="ORF">GSLYS_00015652001</name>
</gene>
<evidence type="ECO:0000313" key="1">
    <source>
        <dbReference type="EMBL" id="CAL1542046.1"/>
    </source>
</evidence>
<dbReference type="Proteomes" id="UP001497497">
    <property type="component" value="Unassembled WGS sequence"/>
</dbReference>
<proteinExistence type="predicted"/>
<keyword evidence="2" id="KW-1185">Reference proteome</keyword>
<comment type="caution">
    <text evidence="1">The sequence shown here is derived from an EMBL/GenBank/DDBJ whole genome shotgun (WGS) entry which is preliminary data.</text>
</comment>
<dbReference type="EMBL" id="CAXITT010000467">
    <property type="protein sequence ID" value="CAL1542046.1"/>
    <property type="molecule type" value="Genomic_DNA"/>
</dbReference>
<accession>A0AAV2I782</accession>
<dbReference type="Gene3D" id="1.20.920.30">
    <property type="match status" value="1"/>
</dbReference>
<evidence type="ECO:0000313" key="2">
    <source>
        <dbReference type="Proteomes" id="UP001497497"/>
    </source>
</evidence>
<name>A0AAV2I782_LYMST</name>
<dbReference type="AlphaFoldDB" id="A0AAV2I782"/>